<feature type="domain" description="EamA" evidence="7">
    <location>
        <begin position="147"/>
        <end position="280"/>
    </location>
</feature>
<dbReference type="InterPro" id="IPR000620">
    <property type="entry name" value="EamA_dom"/>
</dbReference>
<feature type="transmembrane region" description="Helical" evidence="6">
    <location>
        <begin position="64"/>
        <end position="84"/>
    </location>
</feature>
<evidence type="ECO:0000256" key="1">
    <source>
        <dbReference type="ARBA" id="ARBA00004141"/>
    </source>
</evidence>
<comment type="subcellular location">
    <subcellularLocation>
        <location evidence="1">Membrane</location>
        <topology evidence="1">Multi-pass membrane protein</topology>
    </subcellularLocation>
</comment>
<dbReference type="PANTHER" id="PTHR32322:SF2">
    <property type="entry name" value="EAMA DOMAIN-CONTAINING PROTEIN"/>
    <property type="match status" value="1"/>
</dbReference>
<proteinExistence type="inferred from homology"/>
<dbReference type="SUPFAM" id="SSF103481">
    <property type="entry name" value="Multidrug resistance efflux transporter EmrE"/>
    <property type="match status" value="2"/>
</dbReference>
<evidence type="ECO:0000259" key="7">
    <source>
        <dbReference type="Pfam" id="PF00892"/>
    </source>
</evidence>
<name>A0A8D4VUZ9_9GAMM</name>
<dbReference type="KEGG" id="moz:MoryE10_33510"/>
<keyword evidence="3 6" id="KW-0812">Transmembrane</keyword>
<comment type="similarity">
    <text evidence="2">Belongs to the EamA transporter family.</text>
</comment>
<feature type="transmembrane region" description="Helical" evidence="6">
    <location>
        <begin position="30"/>
        <end position="52"/>
    </location>
</feature>
<dbReference type="Pfam" id="PF00892">
    <property type="entry name" value="EamA"/>
    <property type="match status" value="2"/>
</dbReference>
<feature type="transmembrane region" description="Helical" evidence="6">
    <location>
        <begin position="90"/>
        <end position="109"/>
    </location>
</feature>
<evidence type="ECO:0000256" key="2">
    <source>
        <dbReference type="ARBA" id="ARBA00007362"/>
    </source>
</evidence>
<keyword evidence="9" id="KW-1185">Reference proteome</keyword>
<feature type="domain" description="EamA" evidence="7">
    <location>
        <begin position="7"/>
        <end position="135"/>
    </location>
</feature>
<dbReference type="Proteomes" id="UP000824988">
    <property type="component" value="Chromosome"/>
</dbReference>
<feature type="transmembrane region" description="Helical" evidence="6">
    <location>
        <begin position="145"/>
        <end position="166"/>
    </location>
</feature>
<organism evidence="8 9">
    <name type="scientific">Methylogaea oryzae</name>
    <dbReference type="NCBI Taxonomy" id="1295382"/>
    <lineage>
        <taxon>Bacteria</taxon>
        <taxon>Pseudomonadati</taxon>
        <taxon>Pseudomonadota</taxon>
        <taxon>Gammaproteobacteria</taxon>
        <taxon>Methylococcales</taxon>
        <taxon>Methylococcaceae</taxon>
        <taxon>Methylogaea</taxon>
    </lineage>
</organism>
<dbReference type="InterPro" id="IPR050638">
    <property type="entry name" value="AA-Vitamin_Transporters"/>
</dbReference>
<feature type="transmembrane region" description="Helical" evidence="6">
    <location>
        <begin position="173"/>
        <end position="197"/>
    </location>
</feature>
<evidence type="ECO:0000256" key="3">
    <source>
        <dbReference type="ARBA" id="ARBA00022692"/>
    </source>
</evidence>
<dbReference type="InterPro" id="IPR037185">
    <property type="entry name" value="EmrE-like"/>
</dbReference>
<feature type="transmembrane region" description="Helical" evidence="6">
    <location>
        <begin position="121"/>
        <end position="139"/>
    </location>
</feature>
<feature type="transmembrane region" description="Helical" evidence="6">
    <location>
        <begin position="240"/>
        <end position="258"/>
    </location>
</feature>
<evidence type="ECO:0000256" key="5">
    <source>
        <dbReference type="ARBA" id="ARBA00023136"/>
    </source>
</evidence>
<keyword evidence="4 6" id="KW-1133">Transmembrane helix</keyword>
<evidence type="ECO:0000256" key="6">
    <source>
        <dbReference type="SAM" id="Phobius"/>
    </source>
</evidence>
<evidence type="ECO:0000256" key="4">
    <source>
        <dbReference type="ARBA" id="ARBA00022989"/>
    </source>
</evidence>
<dbReference type="RefSeq" id="WP_054773911.1">
    <property type="nucleotide sequence ID" value="NZ_AP019782.1"/>
</dbReference>
<dbReference type="AlphaFoldDB" id="A0A8D4VUZ9"/>
<dbReference type="GO" id="GO:0016020">
    <property type="term" value="C:membrane"/>
    <property type="evidence" value="ECO:0007669"/>
    <property type="project" value="UniProtKB-SubCell"/>
</dbReference>
<protein>
    <submittedName>
        <fullName evidence="8">Membrane protein</fullName>
    </submittedName>
</protein>
<feature type="transmembrane region" description="Helical" evidence="6">
    <location>
        <begin position="209"/>
        <end position="231"/>
    </location>
</feature>
<gene>
    <name evidence="8" type="primary">pagO</name>
    <name evidence="8" type="ORF">MoryE10_33510</name>
</gene>
<dbReference type="PANTHER" id="PTHR32322">
    <property type="entry name" value="INNER MEMBRANE TRANSPORTER"/>
    <property type="match status" value="1"/>
</dbReference>
<evidence type="ECO:0000313" key="8">
    <source>
        <dbReference type="EMBL" id="BBL72745.1"/>
    </source>
</evidence>
<dbReference type="EMBL" id="AP019782">
    <property type="protein sequence ID" value="BBL72745.1"/>
    <property type="molecule type" value="Genomic_DNA"/>
</dbReference>
<feature type="transmembrane region" description="Helical" evidence="6">
    <location>
        <begin position="264"/>
        <end position="284"/>
    </location>
</feature>
<reference evidence="8" key="1">
    <citation type="submission" date="2019-06" db="EMBL/GenBank/DDBJ databases">
        <title>Complete genome sequence of Methylogaea oryzae strain JCM16910.</title>
        <authorList>
            <person name="Asakawa S."/>
        </authorList>
    </citation>
    <scope>NUCLEOTIDE SEQUENCE</scope>
    <source>
        <strain evidence="8">E10</strain>
    </source>
</reference>
<accession>A0A8D4VUZ9</accession>
<keyword evidence="5 6" id="KW-0472">Membrane</keyword>
<evidence type="ECO:0000313" key="9">
    <source>
        <dbReference type="Proteomes" id="UP000824988"/>
    </source>
</evidence>
<sequence length="293" mass="31005">MGVPLAYIGVILLWATTPLAIKWSGEGPGFLFGVTGRMSIGAACLWLALALLRRRLPWHRKARLTYMAVAVQIYGSMLAVYWASQFIPSGWISVVFGLTPLLTALMAAAWLGERSLTWGKLLSYGMGIGGLAVMFGTALQFSGDAALGIAGVLLSSFLQSAGSVLVKRVDAQLSAWFQVAGGLALALPAYLATWAIFDGQWPESLPLSSVAAIVYLGAIATTVGFAAYYYVLKKLPATRVALVTLVTPVLSLMLGHWINHEAITPRVVAGTALILGALLMHGFAGRRRIGAAG</sequence>